<dbReference type="InterPro" id="IPR001811">
    <property type="entry name" value="Chemokine_IL8-like_dom"/>
</dbReference>
<sequence>MAKYEYHIGCLCHLSIFSFLGSAGSQPMRRGSCVTLSTQQLKIQNLVGYEKQRHPVEAIMFITRKGIKICTKPDLKWVRDAMKKLDQKHTTKRK</sequence>
<proteinExistence type="inferred from homology"/>
<dbReference type="AlphaFoldDB" id="A0A7K9CRJ4"/>
<dbReference type="OrthoDB" id="9906867at2759"/>
<evidence type="ECO:0000313" key="5">
    <source>
        <dbReference type="EMBL" id="NXG55264.1"/>
    </source>
</evidence>
<reference evidence="5 6" key="1">
    <citation type="submission" date="2019-09" db="EMBL/GenBank/DDBJ databases">
        <title>Bird 10,000 Genomes (B10K) Project - Family phase.</title>
        <authorList>
            <person name="Zhang G."/>
        </authorList>
    </citation>
    <scope>NUCLEOTIDE SEQUENCE [LARGE SCALE GENOMIC DNA]</scope>
    <source>
        <strain evidence="5">B10K-DU-001-23</strain>
        <tissue evidence="5">Muscle</tissue>
    </source>
</reference>
<dbReference type="SMART" id="SM00199">
    <property type="entry name" value="SCY"/>
    <property type="match status" value="1"/>
</dbReference>
<keyword evidence="3" id="KW-0732">Signal</keyword>
<feature type="chain" id="PRO_5029542096" evidence="3">
    <location>
        <begin position="26"/>
        <end position="94"/>
    </location>
</feature>
<evidence type="ECO:0000313" key="6">
    <source>
        <dbReference type="Proteomes" id="UP000518305"/>
    </source>
</evidence>
<gene>
    <name evidence="5" type="primary">Xcl2</name>
    <name evidence="5" type="ORF">HEMCOM_R09597</name>
</gene>
<feature type="non-terminal residue" evidence="5">
    <location>
        <position position="94"/>
    </location>
</feature>
<dbReference type="GO" id="GO:0005615">
    <property type="term" value="C:extracellular space"/>
    <property type="evidence" value="ECO:0007669"/>
    <property type="project" value="UniProtKB-KW"/>
</dbReference>
<dbReference type="Gene3D" id="2.40.50.40">
    <property type="match status" value="1"/>
</dbReference>
<organism evidence="5 6">
    <name type="scientific">Hemiprocne comata</name>
    <dbReference type="NCBI Taxonomy" id="243314"/>
    <lineage>
        <taxon>Eukaryota</taxon>
        <taxon>Metazoa</taxon>
        <taxon>Chordata</taxon>
        <taxon>Craniata</taxon>
        <taxon>Vertebrata</taxon>
        <taxon>Euteleostomi</taxon>
        <taxon>Archelosauria</taxon>
        <taxon>Archosauria</taxon>
        <taxon>Dinosauria</taxon>
        <taxon>Saurischia</taxon>
        <taxon>Theropoda</taxon>
        <taxon>Coelurosauria</taxon>
        <taxon>Aves</taxon>
        <taxon>Neognathae</taxon>
        <taxon>Neoaves</taxon>
        <taxon>Strisores</taxon>
        <taxon>Apodiformes</taxon>
        <taxon>Apodidae</taxon>
        <taxon>Hemiprocninae</taxon>
        <taxon>Hemiprocne</taxon>
    </lineage>
</organism>
<dbReference type="SUPFAM" id="SSF54117">
    <property type="entry name" value="Interleukin 8-like chemokines"/>
    <property type="match status" value="1"/>
</dbReference>
<name>A0A7K9CRJ4_9AVES</name>
<dbReference type="InterPro" id="IPR008105">
    <property type="entry name" value="Chemokine_XCL1/XCL2"/>
</dbReference>
<feature type="domain" description="Chemokine interleukin-8-like" evidence="4">
    <location>
        <begin position="28"/>
        <end position="85"/>
    </location>
</feature>
<evidence type="ECO:0000256" key="2">
    <source>
        <dbReference type="ARBA" id="ARBA00022514"/>
    </source>
</evidence>
<evidence type="ECO:0000256" key="3">
    <source>
        <dbReference type="SAM" id="SignalP"/>
    </source>
</evidence>
<dbReference type="InterPro" id="IPR036048">
    <property type="entry name" value="Interleukin_8-like_sf"/>
</dbReference>
<dbReference type="GO" id="GO:0008009">
    <property type="term" value="F:chemokine activity"/>
    <property type="evidence" value="ECO:0007669"/>
    <property type="project" value="InterPro"/>
</dbReference>
<evidence type="ECO:0000256" key="1">
    <source>
        <dbReference type="ARBA" id="ARBA00006894"/>
    </source>
</evidence>
<dbReference type="Pfam" id="PF00048">
    <property type="entry name" value="IL8"/>
    <property type="match status" value="1"/>
</dbReference>
<dbReference type="Proteomes" id="UP000518305">
    <property type="component" value="Unassembled WGS sequence"/>
</dbReference>
<evidence type="ECO:0000259" key="4">
    <source>
        <dbReference type="SMART" id="SM00199"/>
    </source>
</evidence>
<dbReference type="GO" id="GO:0006955">
    <property type="term" value="P:immune response"/>
    <property type="evidence" value="ECO:0007669"/>
    <property type="project" value="InterPro"/>
</dbReference>
<accession>A0A7K9CRJ4</accession>
<dbReference type="PRINTS" id="PR01731">
    <property type="entry name" value="LYMPHOTACTIN"/>
</dbReference>
<feature type="signal peptide" evidence="3">
    <location>
        <begin position="1"/>
        <end position="25"/>
    </location>
</feature>
<comment type="similarity">
    <text evidence="1">Belongs to the intercrine gamma family.</text>
</comment>
<keyword evidence="6" id="KW-1185">Reference proteome</keyword>
<feature type="non-terminal residue" evidence="5">
    <location>
        <position position="1"/>
    </location>
</feature>
<comment type="caution">
    <text evidence="5">The sequence shown here is derived from an EMBL/GenBank/DDBJ whole genome shotgun (WGS) entry which is preliminary data.</text>
</comment>
<keyword evidence="2" id="KW-0202">Cytokine</keyword>
<protein>
    <submittedName>
        <fullName evidence="5">XCL2 protein</fullName>
    </submittedName>
</protein>
<dbReference type="EMBL" id="VWZJ01001099">
    <property type="protein sequence ID" value="NXG55264.1"/>
    <property type="molecule type" value="Genomic_DNA"/>
</dbReference>